<dbReference type="Proteomes" id="UP000056905">
    <property type="component" value="Chromosome"/>
</dbReference>
<keyword evidence="2" id="KW-1185">Reference proteome</keyword>
<name>A0A0N7JHT3_9CAUL</name>
<sequence length="100" mass="11264">MKTTLAERMRESLRLTILEHLGRLESRTINERVLRVVLRDMGQETATPVLRGELAWLERQGLIVLRDTETGCAIAVLTERGDLCQRGVTQEPGVERPALA</sequence>
<protein>
    <recommendedName>
        <fullName evidence="3">ArsR family transcriptional regulator</fullName>
    </recommendedName>
</protein>
<gene>
    <name evidence="1" type="ORF">AQ619_13490</name>
</gene>
<evidence type="ECO:0008006" key="3">
    <source>
        <dbReference type="Google" id="ProtNLM"/>
    </source>
</evidence>
<evidence type="ECO:0000313" key="1">
    <source>
        <dbReference type="EMBL" id="ALL14274.1"/>
    </source>
</evidence>
<dbReference type="KEGG" id="chq:AQ619_13490"/>
<dbReference type="OrthoDB" id="7855192at2"/>
<reference evidence="1 2" key="1">
    <citation type="submission" date="2015-10" db="EMBL/GenBank/DDBJ databases">
        <title>Conservation of the essential genome among Caulobacter and Brevundimonas species.</title>
        <authorList>
            <person name="Scott D."/>
            <person name="Ely B."/>
        </authorList>
    </citation>
    <scope>NUCLEOTIDE SEQUENCE [LARGE SCALE GENOMIC DNA]</scope>
    <source>
        <strain evidence="1 2">CB4</strain>
    </source>
</reference>
<organism evidence="1 2">
    <name type="scientific">Caulobacter henricii</name>
    <dbReference type="NCBI Taxonomy" id="69395"/>
    <lineage>
        <taxon>Bacteria</taxon>
        <taxon>Pseudomonadati</taxon>
        <taxon>Pseudomonadota</taxon>
        <taxon>Alphaproteobacteria</taxon>
        <taxon>Caulobacterales</taxon>
        <taxon>Caulobacteraceae</taxon>
        <taxon>Caulobacter</taxon>
    </lineage>
</organism>
<dbReference type="AlphaFoldDB" id="A0A0N7JHT3"/>
<dbReference type="EMBL" id="CP013002">
    <property type="protein sequence ID" value="ALL14274.1"/>
    <property type="molecule type" value="Genomic_DNA"/>
</dbReference>
<dbReference type="STRING" id="69395.AQ619_13490"/>
<dbReference type="RefSeq" id="WP_062148577.1">
    <property type="nucleotide sequence ID" value="NZ_CP013002.1"/>
</dbReference>
<proteinExistence type="predicted"/>
<evidence type="ECO:0000313" key="2">
    <source>
        <dbReference type="Proteomes" id="UP000056905"/>
    </source>
</evidence>
<accession>A0A0N7JHT3</accession>